<evidence type="ECO:0000259" key="1">
    <source>
        <dbReference type="Pfam" id="PF00294"/>
    </source>
</evidence>
<dbReference type="Gene3D" id="3.40.1190.20">
    <property type="match status" value="1"/>
</dbReference>
<sequence>MIVVLGFSSGRQRSLIMRQKEMQIGEVNRFEQVIEYVGGKALHTALAASKFHETVLVTPSGDGMNSRFMEDILRSRHPNCHSRFICDSGKDVRICTTILEEAEGGGHRMTELVEPSPAWSDSCLTSTLETVRNEMAKKECKGLAICGSWPSTVDASLFSRLAVDYGCDLLVDGLNVLPETSILKVNGDELLKIAGLSKDSSLDSAAAKVMEKYPRLRVVGVTMGGDGGVLWERGGEGKEHVRRSYIGPEELPKIQVKNPIGAGDTVSGVMFALLAMGVTAQEAFKKGLRAASKSCESYYGADFDPQNFAS</sequence>
<organism evidence="2">
    <name type="scientific">Chromera velia CCMP2878</name>
    <dbReference type="NCBI Taxonomy" id="1169474"/>
    <lineage>
        <taxon>Eukaryota</taxon>
        <taxon>Sar</taxon>
        <taxon>Alveolata</taxon>
        <taxon>Colpodellida</taxon>
        <taxon>Chromeraceae</taxon>
        <taxon>Chromera</taxon>
    </lineage>
</organism>
<dbReference type="InterPro" id="IPR029056">
    <property type="entry name" value="Ribokinase-like"/>
</dbReference>
<gene>
    <name evidence="2" type="ORF">Cvel_22074</name>
</gene>
<dbReference type="PANTHER" id="PTHR46566">
    <property type="entry name" value="1-PHOSPHOFRUCTOKINASE-RELATED"/>
    <property type="match status" value="1"/>
</dbReference>
<dbReference type="InterPro" id="IPR011611">
    <property type="entry name" value="PfkB_dom"/>
</dbReference>
<name>A0A0G4GIZ3_9ALVE</name>
<accession>A0A0G4GIZ3</accession>
<protein>
    <recommendedName>
        <fullName evidence="1">Carbohydrate kinase PfkB domain-containing protein</fullName>
    </recommendedName>
</protein>
<dbReference type="PANTHER" id="PTHR46566:SF2">
    <property type="entry name" value="ATP-DEPENDENT 6-PHOSPHOFRUCTOKINASE ISOZYME 2"/>
    <property type="match status" value="1"/>
</dbReference>
<dbReference type="Pfam" id="PF00294">
    <property type="entry name" value="PfkB"/>
    <property type="match status" value="1"/>
</dbReference>
<reference evidence="2" key="1">
    <citation type="submission" date="2014-11" db="EMBL/GenBank/DDBJ databases">
        <authorList>
            <person name="Otto D Thomas"/>
            <person name="Naeem Raeece"/>
        </authorList>
    </citation>
    <scope>NUCLEOTIDE SEQUENCE</scope>
</reference>
<dbReference type="VEuPathDB" id="CryptoDB:Cvel_22074"/>
<dbReference type="SUPFAM" id="SSF53613">
    <property type="entry name" value="Ribokinase-like"/>
    <property type="match status" value="1"/>
</dbReference>
<evidence type="ECO:0000313" key="2">
    <source>
        <dbReference type="EMBL" id="CEM29733.1"/>
    </source>
</evidence>
<feature type="domain" description="Carbohydrate kinase PfkB" evidence="1">
    <location>
        <begin position="174"/>
        <end position="301"/>
    </location>
</feature>
<dbReference type="EMBL" id="CDMZ01001252">
    <property type="protein sequence ID" value="CEM29733.1"/>
    <property type="molecule type" value="Genomic_DNA"/>
</dbReference>
<proteinExistence type="predicted"/>
<dbReference type="AlphaFoldDB" id="A0A0G4GIZ3"/>